<evidence type="ECO:0000256" key="6">
    <source>
        <dbReference type="ARBA" id="ARBA00023136"/>
    </source>
</evidence>
<dbReference type="InterPro" id="IPR003439">
    <property type="entry name" value="ABC_transporter-like_ATP-bd"/>
</dbReference>
<feature type="transmembrane region" description="Helical" evidence="7">
    <location>
        <begin position="20"/>
        <end position="40"/>
    </location>
</feature>
<keyword evidence="11" id="KW-1185">Reference proteome</keyword>
<keyword evidence="5 7" id="KW-1133">Transmembrane helix</keyword>
<evidence type="ECO:0000256" key="5">
    <source>
        <dbReference type="ARBA" id="ARBA00022989"/>
    </source>
</evidence>
<dbReference type="Pfam" id="PF00005">
    <property type="entry name" value="ABC_tran"/>
    <property type="match status" value="1"/>
</dbReference>
<gene>
    <name evidence="10" type="ORF">H6G81_02885</name>
</gene>
<dbReference type="InterPro" id="IPR036640">
    <property type="entry name" value="ABC1_TM_sf"/>
</dbReference>
<keyword evidence="6 7" id="KW-0472">Membrane</keyword>
<accession>A0ABR8GJV2</accession>
<name>A0ABR8GJV2_9CYAN</name>
<comment type="subcellular location">
    <subcellularLocation>
        <location evidence="1">Cell membrane</location>
        <topology evidence="1">Multi-pass membrane protein</topology>
    </subcellularLocation>
</comment>
<feature type="transmembrane region" description="Helical" evidence="7">
    <location>
        <begin position="60"/>
        <end position="83"/>
    </location>
</feature>
<evidence type="ECO:0000256" key="4">
    <source>
        <dbReference type="ARBA" id="ARBA00022840"/>
    </source>
</evidence>
<dbReference type="SUPFAM" id="SSF90123">
    <property type="entry name" value="ABC transporter transmembrane region"/>
    <property type="match status" value="1"/>
</dbReference>
<dbReference type="PANTHER" id="PTHR43394:SF1">
    <property type="entry name" value="ATP-BINDING CASSETTE SUB-FAMILY B MEMBER 10, MITOCHONDRIAL"/>
    <property type="match status" value="1"/>
</dbReference>
<dbReference type="RefSeq" id="WP_029637485.1">
    <property type="nucleotide sequence ID" value="NZ_JACJTA010000004.1"/>
</dbReference>
<comment type="caution">
    <text evidence="10">The sequence shown here is derived from an EMBL/GenBank/DDBJ whole genome shotgun (WGS) entry which is preliminary data.</text>
</comment>
<organism evidence="10 11">
    <name type="scientific">Scytonema hofmannii FACHB-248</name>
    <dbReference type="NCBI Taxonomy" id="1842502"/>
    <lineage>
        <taxon>Bacteria</taxon>
        <taxon>Bacillati</taxon>
        <taxon>Cyanobacteriota</taxon>
        <taxon>Cyanophyceae</taxon>
        <taxon>Nostocales</taxon>
        <taxon>Scytonemataceae</taxon>
        <taxon>Scytonema</taxon>
    </lineage>
</organism>
<dbReference type="PROSITE" id="PS50929">
    <property type="entry name" value="ABC_TM1F"/>
    <property type="match status" value="1"/>
</dbReference>
<dbReference type="Proteomes" id="UP000660380">
    <property type="component" value="Unassembled WGS sequence"/>
</dbReference>
<evidence type="ECO:0000256" key="1">
    <source>
        <dbReference type="ARBA" id="ARBA00004651"/>
    </source>
</evidence>
<evidence type="ECO:0000313" key="10">
    <source>
        <dbReference type="EMBL" id="MBD2603501.1"/>
    </source>
</evidence>
<dbReference type="GO" id="GO:0005524">
    <property type="term" value="F:ATP binding"/>
    <property type="evidence" value="ECO:0007669"/>
    <property type="project" value="UniProtKB-KW"/>
</dbReference>
<evidence type="ECO:0000313" key="11">
    <source>
        <dbReference type="Proteomes" id="UP000660380"/>
    </source>
</evidence>
<dbReference type="InterPro" id="IPR011527">
    <property type="entry name" value="ABC1_TM_dom"/>
</dbReference>
<dbReference type="Gene3D" id="3.40.50.300">
    <property type="entry name" value="P-loop containing nucleotide triphosphate hydrolases"/>
    <property type="match status" value="1"/>
</dbReference>
<evidence type="ECO:0000259" key="9">
    <source>
        <dbReference type="PROSITE" id="PS50929"/>
    </source>
</evidence>
<dbReference type="Gene3D" id="1.20.1560.10">
    <property type="entry name" value="ABC transporter type 1, transmembrane domain"/>
    <property type="match status" value="1"/>
</dbReference>
<dbReference type="InterPro" id="IPR017871">
    <property type="entry name" value="ABC_transporter-like_CS"/>
</dbReference>
<keyword evidence="3" id="KW-0547">Nucleotide-binding</keyword>
<dbReference type="PROSITE" id="PS00211">
    <property type="entry name" value="ABC_TRANSPORTER_1"/>
    <property type="match status" value="1"/>
</dbReference>
<dbReference type="InterPro" id="IPR039421">
    <property type="entry name" value="Type_1_exporter"/>
</dbReference>
<dbReference type="InterPro" id="IPR003593">
    <property type="entry name" value="AAA+_ATPase"/>
</dbReference>
<dbReference type="PANTHER" id="PTHR43394">
    <property type="entry name" value="ATP-DEPENDENT PERMEASE MDL1, MITOCHONDRIAL"/>
    <property type="match status" value="1"/>
</dbReference>
<dbReference type="SUPFAM" id="SSF52540">
    <property type="entry name" value="P-loop containing nucleoside triphosphate hydrolases"/>
    <property type="match status" value="1"/>
</dbReference>
<dbReference type="EMBL" id="JACJTA010000004">
    <property type="protein sequence ID" value="MBD2603501.1"/>
    <property type="molecule type" value="Genomic_DNA"/>
</dbReference>
<evidence type="ECO:0000256" key="3">
    <source>
        <dbReference type="ARBA" id="ARBA00022741"/>
    </source>
</evidence>
<dbReference type="SMART" id="SM00382">
    <property type="entry name" value="AAA"/>
    <property type="match status" value="1"/>
</dbReference>
<keyword evidence="4 10" id="KW-0067">ATP-binding</keyword>
<protein>
    <submittedName>
        <fullName evidence="10">ABC transporter ATP-binding protein</fullName>
    </submittedName>
</protein>
<dbReference type="PROSITE" id="PS50893">
    <property type="entry name" value="ABC_TRANSPORTER_2"/>
    <property type="match status" value="1"/>
</dbReference>
<reference evidence="10 11" key="1">
    <citation type="journal article" date="2020" name="ISME J.">
        <title>Comparative genomics reveals insights into cyanobacterial evolution and habitat adaptation.</title>
        <authorList>
            <person name="Chen M.Y."/>
            <person name="Teng W.K."/>
            <person name="Zhao L."/>
            <person name="Hu C.X."/>
            <person name="Zhou Y.K."/>
            <person name="Han B.P."/>
            <person name="Song L.R."/>
            <person name="Shu W.S."/>
        </authorList>
    </citation>
    <scope>NUCLEOTIDE SEQUENCE [LARGE SCALE GENOMIC DNA]</scope>
    <source>
        <strain evidence="10 11">FACHB-248</strain>
    </source>
</reference>
<feature type="domain" description="ABC transmembrane type-1" evidence="9">
    <location>
        <begin position="25"/>
        <end position="311"/>
    </location>
</feature>
<evidence type="ECO:0000256" key="2">
    <source>
        <dbReference type="ARBA" id="ARBA00022692"/>
    </source>
</evidence>
<evidence type="ECO:0000256" key="7">
    <source>
        <dbReference type="SAM" id="Phobius"/>
    </source>
</evidence>
<keyword evidence="2 7" id="KW-0812">Transmembrane</keyword>
<proteinExistence type="predicted"/>
<dbReference type="InterPro" id="IPR027417">
    <property type="entry name" value="P-loop_NTPase"/>
</dbReference>
<feature type="transmembrane region" description="Helical" evidence="7">
    <location>
        <begin position="250"/>
        <end position="271"/>
    </location>
</feature>
<feature type="domain" description="ABC transporter" evidence="8">
    <location>
        <begin position="346"/>
        <end position="586"/>
    </location>
</feature>
<sequence>MLKIKRAIALVWQSSSRWTLIHVTLITIQSILPLALLYIIKLIVDNIAISLRTGDKTQIFSHILFLLFNAALVMLLINFNAVISELASTTLSERVTDHLQVTLYKKAIEIDLESYESPQHQDILERAKWEAPYRPTQMLNSLTSVGQSAISLLAIAVLLISLHWALISVLLFASIPTMIVRFRQSKVLYKWRRHQTEMERKANYLGHLLLGDHPAKEIRLFNLGNLLINRFYSIRQQLFKEKLAITTRQAITRLITQGFTGIAILTTYGFIIHQTIYGKFQLGDLVLYSQAFQRAQGALGSLISGLGQVHEHNLFLADLFEFLVLNPTISDPLHPKLVPRPMQQGIVLQNVSFQYQNSPRQAIKQVNLTIAPGEIIALVGENGSGKTTLVKLLSRLYDVTQGSITIDGINLQHFSVKDLHRQISVIFQDYTRYQFTAEDNIWFGNIDLPPTAERITQAARQSGADAVIQSLPKGYQNLLGKWFREGEELSGGQWQKIALARAFLRDAQLVVLDEPTSAMDAKAEAEVFQQFRDLMRDRSALLITHRLSTVKMADRIYVMHQGEIVESGTHDQLMALQGTYAHLFEIQARNYQ</sequence>
<feature type="transmembrane region" description="Helical" evidence="7">
    <location>
        <begin position="149"/>
        <end position="173"/>
    </location>
</feature>
<evidence type="ECO:0000259" key="8">
    <source>
        <dbReference type="PROSITE" id="PS50893"/>
    </source>
</evidence>